<evidence type="ECO:0000313" key="2">
    <source>
        <dbReference type="Proteomes" id="UP000196435"/>
    </source>
</evidence>
<name>A0A1N6MTG2_9GAMM</name>
<evidence type="ECO:0000313" key="1">
    <source>
        <dbReference type="EMBL" id="SIP72112.1"/>
    </source>
</evidence>
<dbReference type="AlphaFoldDB" id="A0A1N6MTG2"/>
<sequence length="100" mass="12155">MAVETTLQRELIFPKQFFRIIYEALLFSDELFFPDKQIYLGAKYFLMRMFSIKTLSHLSLIMRNIEINILQEHFYLSSILIKYYLLYFIKHGINKSIEFN</sequence>
<accession>A0A1N6MTG2</accession>
<proteinExistence type="predicted"/>
<gene>
    <name evidence="1" type="ORF">XIS1_1350017</name>
</gene>
<dbReference type="EMBL" id="FTLG01000041">
    <property type="protein sequence ID" value="SIP72112.1"/>
    <property type="molecule type" value="Genomic_DNA"/>
</dbReference>
<protein>
    <submittedName>
        <fullName evidence="1">Uncharacterized protein</fullName>
    </submittedName>
</protein>
<reference evidence="2" key="1">
    <citation type="submission" date="2016-12" db="EMBL/GenBank/DDBJ databases">
        <authorList>
            <person name="Gaudriault S."/>
        </authorList>
    </citation>
    <scope>NUCLEOTIDE SEQUENCE [LARGE SCALE GENOMIC DNA]</scope>
    <source>
        <strain evidence="2">HGB1681 (deposited as PTA-6826 in the American Type Culture Collection)</strain>
    </source>
</reference>
<dbReference type="Proteomes" id="UP000196435">
    <property type="component" value="Unassembled WGS sequence"/>
</dbReference>
<organism evidence="1 2">
    <name type="scientific">Xenorhabdus innexi</name>
    <dbReference type="NCBI Taxonomy" id="290109"/>
    <lineage>
        <taxon>Bacteria</taxon>
        <taxon>Pseudomonadati</taxon>
        <taxon>Pseudomonadota</taxon>
        <taxon>Gammaproteobacteria</taxon>
        <taxon>Enterobacterales</taxon>
        <taxon>Morganellaceae</taxon>
        <taxon>Xenorhabdus</taxon>
    </lineage>
</organism>